<keyword evidence="2" id="KW-1185">Reference proteome</keyword>
<dbReference type="GeneID" id="32893591"/>
<evidence type="ECO:0000313" key="1">
    <source>
        <dbReference type="EMBL" id="ARS89323.1"/>
    </source>
</evidence>
<accession>A0A2Z2HRD4</accession>
<organism evidence="1 2">
    <name type="scientific">Natrarchaeobaculum aegyptiacum</name>
    <dbReference type="NCBI Taxonomy" id="745377"/>
    <lineage>
        <taxon>Archaea</taxon>
        <taxon>Methanobacteriati</taxon>
        <taxon>Methanobacteriota</taxon>
        <taxon>Stenosarchaea group</taxon>
        <taxon>Halobacteria</taxon>
        <taxon>Halobacteriales</taxon>
        <taxon>Natrialbaceae</taxon>
        <taxon>Natrarchaeobaculum</taxon>
    </lineage>
</organism>
<dbReference type="AlphaFoldDB" id="A0A2Z2HRD4"/>
<proteinExistence type="predicted"/>
<sequence>MTDQKTTTSLDDLTAELETAIEDLESTETEISALSGWTETASADLEAMNAQDRAAVKKQASELKGQLRILDTPEDLIEFGEQFKDSFSKPVEQSALRGLEETVDILEIELPRSRIDELRESVRSRTPSDLQEDAQGYQHAVTMLQDETNFTVNLISSRVDTDSSRYLISPTRELTPLIGNIKNRREALENLEEIFASAGEWVPDGLCTLQETESYYSDPDSTVAIESIKTEIEAIDEAVNNIEISIGVVAVVENDVEARLDGVALSEFQSELNTVATKLGTFSANVEDTLLEIDSVTSMASVPDSLRSASVNLSTELEEFHSGKYNSVGELLGAASTVEKEYENFVDKIVAELEMLDTMCSQIAEGNNTQDLESPVPSESLSGFKRTAIREHPEKAFETITEYREWVDTAFDDLSDEFTGKEVSELFERLHTEDTILLSSVDFDALRELRETVPIVIQLQQ</sequence>
<dbReference type="KEGG" id="naj:B1756_05895"/>
<evidence type="ECO:0000313" key="2">
    <source>
        <dbReference type="Proteomes" id="UP000250088"/>
    </source>
</evidence>
<name>A0A2Z2HRD4_9EURY</name>
<dbReference type="EMBL" id="CP019893">
    <property type="protein sequence ID" value="ARS89323.1"/>
    <property type="molecule type" value="Genomic_DNA"/>
</dbReference>
<dbReference type="Proteomes" id="UP000250088">
    <property type="component" value="Chromosome"/>
</dbReference>
<reference evidence="2" key="1">
    <citation type="submission" date="2017-02" db="EMBL/GenBank/DDBJ databases">
        <title>Natronthermophilus aegyptiacus gen. nov.,sp. nov., an aerobic, extremely halophilic alkalithermophilic archaeon isolated from the athalassohaline Wadi An Natrun, Egypt.</title>
        <authorList>
            <person name="Zhao B."/>
        </authorList>
    </citation>
    <scope>NUCLEOTIDE SEQUENCE [LARGE SCALE GENOMIC DNA]</scope>
    <source>
        <strain evidence="2">JW/NM-HA 15</strain>
    </source>
</reference>
<protein>
    <submittedName>
        <fullName evidence="1">Uncharacterized protein</fullName>
    </submittedName>
</protein>
<dbReference type="RefSeq" id="WP_086887705.1">
    <property type="nucleotide sequence ID" value="NZ_CP019893.1"/>
</dbReference>
<gene>
    <name evidence="1" type="ORF">B1756_05895</name>
</gene>